<comment type="caution">
    <text evidence="1">The sequence shown here is derived from an EMBL/GenBank/DDBJ whole genome shotgun (WGS) entry which is preliminary data.</text>
</comment>
<dbReference type="Proteomes" id="UP000256779">
    <property type="component" value="Unassembled WGS sequence"/>
</dbReference>
<reference evidence="1 2" key="1">
    <citation type="submission" date="2018-07" db="EMBL/GenBank/DDBJ databases">
        <title>Genomic Encyclopedia of Type Strains, Phase IV (KMG-IV): sequencing the most valuable type-strain genomes for metagenomic binning, comparative biology and taxonomic classification.</title>
        <authorList>
            <person name="Goeker M."/>
        </authorList>
    </citation>
    <scope>NUCLEOTIDE SEQUENCE [LARGE SCALE GENOMIC DNA]</scope>
    <source>
        <strain evidence="1 2">DSM 4134</strain>
    </source>
</reference>
<dbReference type="EMBL" id="QREG01000009">
    <property type="protein sequence ID" value="RED98855.1"/>
    <property type="molecule type" value="Genomic_DNA"/>
</dbReference>
<name>A0A3D9L2L5_MARFU</name>
<keyword evidence="2" id="KW-1185">Reference proteome</keyword>
<dbReference type="RefSeq" id="WP_115868161.1">
    <property type="nucleotide sequence ID" value="NZ_QREG01000009.1"/>
</dbReference>
<proteinExistence type="predicted"/>
<evidence type="ECO:0000313" key="2">
    <source>
        <dbReference type="Proteomes" id="UP000256779"/>
    </source>
</evidence>
<organism evidence="1 2">
    <name type="scientific">Marinoscillum furvescens DSM 4134</name>
    <dbReference type="NCBI Taxonomy" id="1122208"/>
    <lineage>
        <taxon>Bacteria</taxon>
        <taxon>Pseudomonadati</taxon>
        <taxon>Bacteroidota</taxon>
        <taxon>Cytophagia</taxon>
        <taxon>Cytophagales</taxon>
        <taxon>Reichenbachiellaceae</taxon>
        <taxon>Marinoscillum</taxon>
    </lineage>
</organism>
<evidence type="ECO:0008006" key="3">
    <source>
        <dbReference type="Google" id="ProtNLM"/>
    </source>
</evidence>
<sequence>MSWDVEAFRQKLEDQHQFPGEYMFKFIVPHGKKDELLGLLPKDGKTTFRESSSKTYISITCKAKVQTSQVVLDVYIAANQVEGCIAL</sequence>
<accession>A0A3D9L2L5</accession>
<dbReference type="InterPro" id="IPR027471">
    <property type="entry name" value="YbeD-like_sf"/>
</dbReference>
<dbReference type="Gene3D" id="3.30.70.260">
    <property type="match status" value="1"/>
</dbReference>
<dbReference type="OrthoDB" id="5616097at2"/>
<dbReference type="AlphaFoldDB" id="A0A3D9L2L5"/>
<gene>
    <name evidence="1" type="ORF">C7460_10947</name>
</gene>
<evidence type="ECO:0000313" key="1">
    <source>
        <dbReference type="EMBL" id="RED98855.1"/>
    </source>
</evidence>
<dbReference type="SUPFAM" id="SSF117991">
    <property type="entry name" value="YbeD/HP0495-like"/>
    <property type="match status" value="1"/>
</dbReference>
<protein>
    <recommendedName>
        <fullName evidence="3">DUF493 domain-containing protein</fullName>
    </recommendedName>
</protein>